<dbReference type="OrthoDB" id="3223806at2759"/>
<dbReference type="AlphaFoldDB" id="A0A067PG34"/>
<dbReference type="Proteomes" id="UP000027265">
    <property type="component" value="Unassembled WGS sequence"/>
</dbReference>
<evidence type="ECO:0000313" key="3">
    <source>
        <dbReference type="Proteomes" id="UP000027265"/>
    </source>
</evidence>
<dbReference type="InParanoid" id="A0A067PG34"/>
<gene>
    <name evidence="2" type="ORF">JAAARDRAFT_211961</name>
</gene>
<sequence length="279" mass="30850">MTIELDRSVQNLPPLLEAVAITNTDQEGWASLSEVIGDDLDGEEAQASMFGVRYRGTQHLKVCRRLDDANHTGGFRFDQGQSTPHENWPYEYLVSTSNTVVADYATKCLSLPGRHIYRAGPIAYPSVGLYTHVLLAACRPDQTSCEAKYQGHFYRYFTATLLEALSGIELPRTSYMALIAKIDAITAARKGVVQIAQCEGNNKGSVLFDDKALGIERCLVPCSFEGPGVVEIETGEIHGVRKGTRFGVYPENTWADKELRTKEKRGEGQPCLKTKGSRR</sequence>
<keyword evidence="3" id="KW-1185">Reference proteome</keyword>
<reference evidence="3" key="1">
    <citation type="journal article" date="2014" name="Proc. Natl. Acad. Sci. U.S.A.">
        <title>Extensive sampling of basidiomycete genomes demonstrates inadequacy of the white-rot/brown-rot paradigm for wood decay fungi.</title>
        <authorList>
            <person name="Riley R."/>
            <person name="Salamov A.A."/>
            <person name="Brown D.W."/>
            <person name="Nagy L.G."/>
            <person name="Floudas D."/>
            <person name="Held B.W."/>
            <person name="Levasseur A."/>
            <person name="Lombard V."/>
            <person name="Morin E."/>
            <person name="Otillar R."/>
            <person name="Lindquist E.A."/>
            <person name="Sun H."/>
            <person name="LaButti K.M."/>
            <person name="Schmutz J."/>
            <person name="Jabbour D."/>
            <person name="Luo H."/>
            <person name="Baker S.E."/>
            <person name="Pisabarro A.G."/>
            <person name="Walton J.D."/>
            <person name="Blanchette R.A."/>
            <person name="Henrissat B."/>
            <person name="Martin F."/>
            <person name="Cullen D."/>
            <person name="Hibbett D.S."/>
            <person name="Grigoriev I.V."/>
        </authorList>
    </citation>
    <scope>NUCLEOTIDE SEQUENCE [LARGE SCALE GENOMIC DNA]</scope>
    <source>
        <strain evidence="3">MUCL 33604</strain>
    </source>
</reference>
<feature type="region of interest" description="Disordered" evidence="1">
    <location>
        <begin position="259"/>
        <end position="279"/>
    </location>
</feature>
<evidence type="ECO:0000313" key="2">
    <source>
        <dbReference type="EMBL" id="KDQ49942.1"/>
    </source>
</evidence>
<dbReference type="EMBL" id="KL197769">
    <property type="protein sequence ID" value="KDQ49942.1"/>
    <property type="molecule type" value="Genomic_DNA"/>
</dbReference>
<protein>
    <submittedName>
        <fullName evidence="2">Uncharacterized protein</fullName>
    </submittedName>
</protein>
<accession>A0A067PG34</accession>
<dbReference type="Gene3D" id="3.40.50.1460">
    <property type="match status" value="1"/>
</dbReference>
<dbReference type="HOGENOM" id="CLU_997699_0_0_1"/>
<name>A0A067PG34_9AGAM</name>
<organism evidence="2 3">
    <name type="scientific">Jaapia argillacea MUCL 33604</name>
    <dbReference type="NCBI Taxonomy" id="933084"/>
    <lineage>
        <taxon>Eukaryota</taxon>
        <taxon>Fungi</taxon>
        <taxon>Dikarya</taxon>
        <taxon>Basidiomycota</taxon>
        <taxon>Agaricomycotina</taxon>
        <taxon>Agaricomycetes</taxon>
        <taxon>Agaricomycetidae</taxon>
        <taxon>Jaapiales</taxon>
        <taxon>Jaapiaceae</taxon>
        <taxon>Jaapia</taxon>
    </lineage>
</organism>
<evidence type="ECO:0000256" key="1">
    <source>
        <dbReference type="SAM" id="MobiDB-lite"/>
    </source>
</evidence>
<proteinExistence type="predicted"/>